<evidence type="ECO:0000313" key="3">
    <source>
        <dbReference type="EMBL" id="MCX2745288.1"/>
    </source>
</evidence>
<evidence type="ECO:0000313" key="4">
    <source>
        <dbReference type="Proteomes" id="UP001209885"/>
    </source>
</evidence>
<sequence>MLTRLISRLHYLLMILAIAGMTISCDDDDEDPVGPLPTGEQKSFILYNNSFNEFGTVTFEEYLDNSTNENSTRVTISLNDNSGPHPAHIHSGNTFAQGPIVIDLNTIEDGESVTTITETNDGTAITYDELINYNGYVAAHVSPENLAVAATADLGPNELSGQLATYPLFMPNTVEQVNGGIFFVERSDGNVWVAVSAEPGVDGVMHPMHIHDNSAAETGGIAITLDSLNGTTDYSATLLEDQDFATLSSYNGYINIHMSVDQMGTLIAQGDIGSNALTGTFTEYTMQEVNASGVSGTARFHERAGGHSLLIVDLTGTIEGTEHPSHIHANPAETGGGVTIPLSSVDGTTGMALTTIREDNETNPVSYDDLTTSYDGHINVHLSSAAIDVIVSQANIGVNAQ</sequence>
<dbReference type="EMBL" id="JAPFQN010000009">
    <property type="protein sequence ID" value="MCX2745288.1"/>
    <property type="molecule type" value="Genomic_DNA"/>
</dbReference>
<dbReference type="Proteomes" id="UP001209885">
    <property type="component" value="Unassembled WGS sequence"/>
</dbReference>
<keyword evidence="4" id="KW-1185">Reference proteome</keyword>
<comment type="caution">
    <text evidence="3">The sequence shown here is derived from an EMBL/GenBank/DDBJ whole genome shotgun (WGS) entry which is preliminary data.</text>
</comment>
<protein>
    <recommendedName>
        <fullName evidence="5">CHRD domain-containing protein</fullName>
    </recommendedName>
</protein>
<gene>
    <name evidence="3" type="ORF">OO013_15525</name>
</gene>
<name>A0ABT3RVA6_9BACT</name>
<comment type="similarity">
    <text evidence="1">Belongs to the Cu-Zn superoxide dismutase family.</text>
</comment>
<dbReference type="RefSeq" id="WP_266057844.1">
    <property type="nucleotide sequence ID" value="NZ_JAPFQN010000009.1"/>
</dbReference>
<proteinExistence type="inferred from homology"/>
<feature type="signal peptide" evidence="2">
    <location>
        <begin position="1"/>
        <end position="19"/>
    </location>
</feature>
<dbReference type="PROSITE" id="PS51257">
    <property type="entry name" value="PROKAR_LIPOPROTEIN"/>
    <property type="match status" value="1"/>
</dbReference>
<keyword evidence="2" id="KW-0732">Signal</keyword>
<dbReference type="SUPFAM" id="SSF49329">
    <property type="entry name" value="Cu,Zn superoxide dismutase-like"/>
    <property type="match status" value="2"/>
</dbReference>
<feature type="chain" id="PRO_5046394164" description="CHRD domain-containing protein" evidence="2">
    <location>
        <begin position="20"/>
        <end position="401"/>
    </location>
</feature>
<evidence type="ECO:0000256" key="2">
    <source>
        <dbReference type="SAM" id="SignalP"/>
    </source>
</evidence>
<evidence type="ECO:0000256" key="1">
    <source>
        <dbReference type="ARBA" id="ARBA00010457"/>
    </source>
</evidence>
<dbReference type="InterPro" id="IPR036423">
    <property type="entry name" value="SOD-like_Cu/Zn_dom_sf"/>
</dbReference>
<organism evidence="3 4">
    <name type="scientific">Mangrovivirga halotolerans</name>
    <dbReference type="NCBI Taxonomy" id="2993936"/>
    <lineage>
        <taxon>Bacteria</taxon>
        <taxon>Pseudomonadati</taxon>
        <taxon>Bacteroidota</taxon>
        <taxon>Cytophagia</taxon>
        <taxon>Cytophagales</taxon>
        <taxon>Mangrovivirgaceae</taxon>
        <taxon>Mangrovivirga</taxon>
    </lineage>
</organism>
<evidence type="ECO:0008006" key="5">
    <source>
        <dbReference type="Google" id="ProtNLM"/>
    </source>
</evidence>
<reference evidence="3 4" key="1">
    <citation type="submission" date="2022-11" db="EMBL/GenBank/DDBJ databases">
        <title>The characterization of three novel Bacteroidetes species and genomic analysis of their roles in tidal elemental geochemical cycles.</title>
        <authorList>
            <person name="Ma K."/>
        </authorList>
    </citation>
    <scope>NUCLEOTIDE SEQUENCE [LARGE SCALE GENOMIC DNA]</scope>
    <source>
        <strain evidence="3 4">M17</strain>
    </source>
</reference>
<accession>A0ABT3RVA6</accession>